<dbReference type="Proteomes" id="UP000658656">
    <property type="component" value="Unassembled WGS sequence"/>
</dbReference>
<evidence type="ECO:0000313" key="4">
    <source>
        <dbReference type="Proteomes" id="UP000658656"/>
    </source>
</evidence>
<organism evidence="3 4">
    <name type="scientific">Amycolatopsis bartoniae</name>
    <dbReference type="NCBI Taxonomy" id="941986"/>
    <lineage>
        <taxon>Bacteria</taxon>
        <taxon>Bacillati</taxon>
        <taxon>Actinomycetota</taxon>
        <taxon>Actinomycetes</taxon>
        <taxon>Pseudonocardiales</taxon>
        <taxon>Pseudonocardiaceae</taxon>
        <taxon>Amycolatopsis</taxon>
    </lineage>
</organism>
<keyword evidence="4" id="KW-1185">Reference proteome</keyword>
<sequence>MVGIVLAVLLAFASLSATAGYLWARADSDRPAPQRALPAQWPSKDGEALRPVPMPGGELVTALPTDTGGQVLCQALDQERWESLLGGKVLREVRDGACHVVGTTAEVLLTLDSRAANLQDPSDVEVAGHPGQLEYLPPEVNARLDVRLVDAEGTGQVHPYLRVELSGNAGVDTLTESVAREVVQAVSAPGPALPAQAKDGTIPLQHPAPAAIVDAPWPMISWQLCAALTRELGGTGKPRFDGSCTVRGVEATYTDIVTPRAFPERIAGRPALVTDELVAVKLTDDGSQELTFTGPGRSLRSVAEAVLPRLLDR</sequence>
<feature type="chain" id="PRO_5038357665" evidence="2">
    <location>
        <begin position="20"/>
        <end position="313"/>
    </location>
</feature>
<proteinExistence type="predicted"/>
<gene>
    <name evidence="3" type="ORF">GCM10017566_15630</name>
</gene>
<accession>A0A8H9IRM6</accession>
<comment type="caution">
    <text evidence="3">The sequence shown here is derived from an EMBL/GenBank/DDBJ whole genome shotgun (WGS) entry which is preliminary data.</text>
</comment>
<evidence type="ECO:0000313" key="3">
    <source>
        <dbReference type="EMBL" id="GHF43663.1"/>
    </source>
</evidence>
<feature type="signal peptide" evidence="2">
    <location>
        <begin position="1"/>
        <end position="19"/>
    </location>
</feature>
<feature type="region of interest" description="Disordered" evidence="1">
    <location>
        <begin position="32"/>
        <end position="51"/>
    </location>
</feature>
<evidence type="ECO:0000256" key="2">
    <source>
        <dbReference type="SAM" id="SignalP"/>
    </source>
</evidence>
<reference evidence="3" key="2">
    <citation type="submission" date="2020-09" db="EMBL/GenBank/DDBJ databases">
        <authorList>
            <person name="Sun Q."/>
            <person name="Zhou Y."/>
        </authorList>
    </citation>
    <scope>NUCLEOTIDE SEQUENCE</scope>
    <source>
        <strain evidence="3">CGMCC 4.7679</strain>
    </source>
</reference>
<protein>
    <submittedName>
        <fullName evidence="3">Uncharacterized protein</fullName>
    </submittedName>
</protein>
<reference evidence="3" key="1">
    <citation type="journal article" date="2014" name="Int. J. Syst. Evol. Microbiol.">
        <title>Complete genome sequence of Corynebacterium casei LMG S-19264T (=DSM 44701T), isolated from a smear-ripened cheese.</title>
        <authorList>
            <consortium name="US DOE Joint Genome Institute (JGI-PGF)"/>
            <person name="Walter F."/>
            <person name="Albersmeier A."/>
            <person name="Kalinowski J."/>
            <person name="Ruckert C."/>
        </authorList>
    </citation>
    <scope>NUCLEOTIDE SEQUENCE</scope>
    <source>
        <strain evidence="3">CGMCC 4.7679</strain>
    </source>
</reference>
<keyword evidence="2" id="KW-0732">Signal</keyword>
<name>A0A8H9IRM6_9PSEU</name>
<dbReference type="EMBL" id="BNAV01000002">
    <property type="protein sequence ID" value="GHF43663.1"/>
    <property type="molecule type" value="Genomic_DNA"/>
</dbReference>
<dbReference type="AlphaFoldDB" id="A0A8H9IRM6"/>
<evidence type="ECO:0000256" key="1">
    <source>
        <dbReference type="SAM" id="MobiDB-lite"/>
    </source>
</evidence>